<dbReference type="RefSeq" id="WP_120114550.1">
    <property type="nucleotide sequence ID" value="NZ_QXQB01000011.1"/>
</dbReference>
<feature type="compositionally biased region" description="Basic and acidic residues" evidence="1">
    <location>
        <begin position="60"/>
        <end position="70"/>
    </location>
</feature>
<gene>
    <name evidence="3" type="ORF">D3P09_27100</name>
</gene>
<dbReference type="InterPro" id="IPR037522">
    <property type="entry name" value="HD_GYP_dom"/>
</dbReference>
<dbReference type="Pfam" id="PF13487">
    <property type="entry name" value="HD_5"/>
    <property type="match status" value="1"/>
</dbReference>
<dbReference type="PROSITE" id="PS51832">
    <property type="entry name" value="HD_GYP"/>
    <property type="match status" value="1"/>
</dbReference>
<dbReference type="PANTHER" id="PTHR43155:SF2">
    <property type="entry name" value="CYCLIC DI-GMP PHOSPHODIESTERASE PA4108"/>
    <property type="match status" value="1"/>
</dbReference>
<feature type="region of interest" description="Disordered" evidence="1">
    <location>
        <begin position="57"/>
        <end position="80"/>
    </location>
</feature>
<evidence type="ECO:0000259" key="2">
    <source>
        <dbReference type="PROSITE" id="PS51832"/>
    </source>
</evidence>
<dbReference type="EMBL" id="QXQB01000011">
    <property type="protein sequence ID" value="RJX36602.1"/>
    <property type="molecule type" value="Genomic_DNA"/>
</dbReference>
<dbReference type="AlphaFoldDB" id="A0A3A6P859"/>
<sequence length="355" mass="39681">MGTIAVAQLKLGDKIGEDVLTPLGSVLFQKGRVITSKEIDILQAFLVTSVTVANSFSESKSADEKTEESAGTKGQPPATPLQSEYEKMIDVLRHLFNSYTGQSMPVMDIRTQLERLLQHIADYKILTFAPRTFLERDYLLHNSVTSAMTSYLIAQWVGMPQKEWMQVALAGLLKDIGNVRIDRSILTKPNALTQDEKEEMKRHTVLGYQLLKNVAALNEGVKLAALQHHEKVDGTGYPLGIDASKIHPYAKIVSIADIFHAMTLNKSYRKAASPYLVLEQIQSDAFGKLDAGYVRTFVERVTQFHNGTVVRLSDDRIGEIVFSERTHPTRPWVSINGVIENLTVARHLHIKEVVK</sequence>
<feature type="domain" description="HD-GYP" evidence="2">
    <location>
        <begin position="117"/>
        <end position="313"/>
    </location>
</feature>
<evidence type="ECO:0000313" key="3">
    <source>
        <dbReference type="EMBL" id="RJX36602.1"/>
    </source>
</evidence>
<keyword evidence="4" id="KW-1185">Reference proteome</keyword>
<proteinExistence type="predicted"/>
<accession>A0A3A6P859</accession>
<comment type="caution">
    <text evidence="3">The sequence shown here is derived from an EMBL/GenBank/DDBJ whole genome shotgun (WGS) entry which is preliminary data.</text>
</comment>
<dbReference type="PANTHER" id="PTHR43155">
    <property type="entry name" value="CYCLIC DI-GMP PHOSPHODIESTERASE PA4108-RELATED"/>
    <property type="match status" value="1"/>
</dbReference>
<dbReference type="CDD" id="cd00077">
    <property type="entry name" value="HDc"/>
    <property type="match status" value="1"/>
</dbReference>
<dbReference type="InterPro" id="IPR003607">
    <property type="entry name" value="HD/PDEase_dom"/>
</dbReference>
<dbReference type="SUPFAM" id="SSF109604">
    <property type="entry name" value="HD-domain/PDEase-like"/>
    <property type="match status" value="1"/>
</dbReference>
<dbReference type="Proteomes" id="UP000267798">
    <property type="component" value="Unassembled WGS sequence"/>
</dbReference>
<dbReference type="Gene3D" id="1.10.3210.10">
    <property type="entry name" value="Hypothetical protein af1432"/>
    <property type="match status" value="1"/>
</dbReference>
<evidence type="ECO:0000256" key="1">
    <source>
        <dbReference type="SAM" id="MobiDB-lite"/>
    </source>
</evidence>
<dbReference type="OrthoDB" id="9759601at2"/>
<protein>
    <submittedName>
        <fullName evidence="3">HD-GYP domain-containing protein</fullName>
    </submittedName>
</protein>
<reference evidence="3 4" key="1">
    <citation type="submission" date="2018-09" db="EMBL/GenBank/DDBJ databases">
        <title>Paenibacillus aracenensis nov. sp. isolated from a cave in southern Spain.</title>
        <authorList>
            <person name="Jurado V."/>
            <person name="Gutierrez-Patricio S."/>
            <person name="Gonzalez-Pimentel J.L."/>
            <person name="Miller A.Z."/>
            <person name="Laiz L."/>
            <person name="Saiz-Jimenez C."/>
        </authorList>
    </citation>
    <scope>NUCLEOTIDE SEQUENCE [LARGE SCALE GENOMIC DNA]</scope>
    <source>
        <strain evidence="3 4">JCM 19203</strain>
    </source>
</reference>
<evidence type="ECO:0000313" key="4">
    <source>
        <dbReference type="Proteomes" id="UP000267798"/>
    </source>
</evidence>
<name>A0A3A6P859_9BACL</name>
<organism evidence="3 4">
    <name type="scientific">Paenibacillus pinisoli</name>
    <dbReference type="NCBI Taxonomy" id="1276110"/>
    <lineage>
        <taxon>Bacteria</taxon>
        <taxon>Bacillati</taxon>
        <taxon>Bacillota</taxon>
        <taxon>Bacilli</taxon>
        <taxon>Bacillales</taxon>
        <taxon>Paenibacillaceae</taxon>
        <taxon>Paenibacillus</taxon>
    </lineage>
</organism>